<evidence type="ECO:0000313" key="4">
    <source>
        <dbReference type="Proteomes" id="UP001497522"/>
    </source>
</evidence>
<dbReference type="EMBL" id="OZ023706">
    <property type="protein sequence ID" value="CAK9875726.1"/>
    <property type="molecule type" value="Genomic_DNA"/>
</dbReference>
<keyword evidence="1" id="KW-0805">Transcription regulation</keyword>
<keyword evidence="1" id="KW-0804">Transcription</keyword>
<reference evidence="3" key="1">
    <citation type="submission" date="2024-03" db="EMBL/GenBank/DDBJ databases">
        <authorList>
            <consortium name="ELIXIR-Norway"/>
            <consortium name="Elixir Norway"/>
        </authorList>
    </citation>
    <scope>NUCLEOTIDE SEQUENCE</scope>
</reference>
<protein>
    <recommendedName>
        <fullName evidence="1">AT-hook motif nuclear-localized protein</fullName>
    </recommendedName>
</protein>
<accession>A0ABP1BJD1</accession>
<evidence type="ECO:0000259" key="2">
    <source>
        <dbReference type="PROSITE" id="PS51742"/>
    </source>
</evidence>
<dbReference type="PROSITE" id="PS51742">
    <property type="entry name" value="PPC"/>
    <property type="match status" value="1"/>
</dbReference>
<gene>
    <name evidence="3" type="ORF">CSSPJE1EN2_LOCUS17948</name>
</gene>
<name>A0ABP1BJD1_9BRYO</name>
<sequence length="294" mass="31782">MPLVHEITSMQILNTEAWQISIRPMEQLMYQFMAMPIPQSQGQYMVAYEFEDIVPQKHLLEAGEPGCSPPYPKVGDIMLVKGPQWQLGCDFQYGVVRHVQTKDASRGSDVSSFDTPEEQDCLPMVPPAIIIKVDYSPLTTLVPGNGKLMLPMLQCGMGTSMDITPGGMEWTELAKRKRRRPHKYVIPGMAQLAIQAPGILPTTSPQTPMNIIVNGAISNVTLHQQSTSGGIVTYQGHYEILSLMGSFFPPEPKGGNLQCTGGLSVSLACANGCVIGGTVAGLLLVASPITVSPN</sequence>
<dbReference type="CDD" id="cd11378">
    <property type="entry name" value="DUF296"/>
    <property type="match status" value="1"/>
</dbReference>
<feature type="domain" description="PPC" evidence="2">
    <location>
        <begin position="176"/>
        <end position="294"/>
    </location>
</feature>
<dbReference type="Pfam" id="PF03479">
    <property type="entry name" value="PCC"/>
    <property type="match status" value="1"/>
</dbReference>
<organism evidence="3 4">
    <name type="scientific">Sphagnum jensenii</name>
    <dbReference type="NCBI Taxonomy" id="128206"/>
    <lineage>
        <taxon>Eukaryota</taxon>
        <taxon>Viridiplantae</taxon>
        <taxon>Streptophyta</taxon>
        <taxon>Embryophyta</taxon>
        <taxon>Bryophyta</taxon>
        <taxon>Sphagnophytina</taxon>
        <taxon>Sphagnopsida</taxon>
        <taxon>Sphagnales</taxon>
        <taxon>Sphagnaceae</taxon>
        <taxon>Sphagnum</taxon>
    </lineage>
</organism>
<evidence type="ECO:0000313" key="3">
    <source>
        <dbReference type="EMBL" id="CAK9875726.1"/>
    </source>
</evidence>
<comment type="function">
    <text evidence="1">Transcription factor that specifically binds AT-rich DNA sequences related to the nuclear matrix attachment regions (MARs).</text>
</comment>
<dbReference type="SUPFAM" id="SSF117856">
    <property type="entry name" value="AF0104/ALDC/Ptd012-like"/>
    <property type="match status" value="1"/>
</dbReference>
<dbReference type="InterPro" id="IPR005175">
    <property type="entry name" value="PPC_dom"/>
</dbReference>
<dbReference type="PANTHER" id="PTHR31500">
    <property type="entry name" value="AT-HOOK MOTIF NUCLEAR-LOCALIZED PROTEIN 9"/>
    <property type="match status" value="1"/>
</dbReference>
<evidence type="ECO:0000256" key="1">
    <source>
        <dbReference type="RuleBase" id="RU367031"/>
    </source>
</evidence>
<comment type="subcellular location">
    <subcellularLocation>
        <location evidence="1">Nucleus</location>
    </subcellularLocation>
</comment>
<dbReference type="Proteomes" id="UP001497522">
    <property type="component" value="Chromosome 5"/>
</dbReference>
<proteinExistence type="predicted"/>
<dbReference type="InterPro" id="IPR039605">
    <property type="entry name" value="AHL"/>
</dbReference>
<keyword evidence="4" id="KW-1185">Reference proteome</keyword>
<keyword evidence="1" id="KW-0539">Nucleus</keyword>
<dbReference type="Gene3D" id="3.30.1330.80">
    <property type="entry name" value="Hypothetical protein, similar to alpha- acetolactate decarboxylase, domain 2"/>
    <property type="match status" value="1"/>
</dbReference>
<comment type="domain">
    <text evidence="1">The PPC domain mediates interactions between AHL proteins.</text>
</comment>
<keyword evidence="1" id="KW-0238">DNA-binding</keyword>
<dbReference type="PANTHER" id="PTHR31500:SF57">
    <property type="entry name" value="AT-HOOK MOTIF NUCLEAR-LOCALIZED PROTEIN 10"/>
    <property type="match status" value="1"/>
</dbReference>